<feature type="chain" id="PRO_5039034858" description="Secreted protein" evidence="2">
    <location>
        <begin position="24"/>
        <end position="239"/>
    </location>
</feature>
<evidence type="ECO:0000313" key="3">
    <source>
        <dbReference type="EMBL" id="TWP53493.1"/>
    </source>
</evidence>
<keyword evidence="2" id="KW-0732">Signal</keyword>
<feature type="compositionally biased region" description="Low complexity" evidence="1">
    <location>
        <begin position="24"/>
        <end position="62"/>
    </location>
</feature>
<evidence type="ECO:0000256" key="1">
    <source>
        <dbReference type="SAM" id="MobiDB-lite"/>
    </source>
</evidence>
<dbReference type="RefSeq" id="WP_146349904.1">
    <property type="nucleotide sequence ID" value="NZ_VOBR01000003.1"/>
</dbReference>
<dbReference type="EMBL" id="VOBR01000003">
    <property type="protein sequence ID" value="TWP53493.1"/>
    <property type="molecule type" value="Genomic_DNA"/>
</dbReference>
<feature type="region of interest" description="Disordered" evidence="1">
    <location>
        <begin position="22"/>
        <end position="62"/>
    </location>
</feature>
<proteinExistence type="predicted"/>
<protein>
    <recommendedName>
        <fullName evidence="5">Secreted protein</fullName>
    </recommendedName>
</protein>
<evidence type="ECO:0000256" key="2">
    <source>
        <dbReference type="SAM" id="SignalP"/>
    </source>
</evidence>
<organism evidence="3 4">
    <name type="scientific">Lentzea tibetensis</name>
    <dbReference type="NCBI Taxonomy" id="2591470"/>
    <lineage>
        <taxon>Bacteria</taxon>
        <taxon>Bacillati</taxon>
        <taxon>Actinomycetota</taxon>
        <taxon>Actinomycetes</taxon>
        <taxon>Pseudonocardiales</taxon>
        <taxon>Pseudonocardiaceae</taxon>
        <taxon>Lentzea</taxon>
    </lineage>
</organism>
<evidence type="ECO:0000313" key="4">
    <source>
        <dbReference type="Proteomes" id="UP000316639"/>
    </source>
</evidence>
<gene>
    <name evidence="3" type="ORF">FKR81_05945</name>
</gene>
<dbReference type="Proteomes" id="UP000316639">
    <property type="component" value="Unassembled WGS sequence"/>
</dbReference>
<feature type="signal peptide" evidence="2">
    <location>
        <begin position="1"/>
        <end position="23"/>
    </location>
</feature>
<accession>A0A563F0S1</accession>
<dbReference type="OrthoDB" id="3293218at2"/>
<reference evidence="3 4" key="1">
    <citation type="submission" date="2019-07" db="EMBL/GenBank/DDBJ databases">
        <title>Lentzea xizangensis sp. nov., isolated from Qinghai-Tibetan Plateau Soils.</title>
        <authorList>
            <person name="Huang J."/>
        </authorList>
    </citation>
    <scope>NUCLEOTIDE SEQUENCE [LARGE SCALE GENOMIC DNA]</scope>
    <source>
        <strain evidence="3 4">FXJ1.1311</strain>
    </source>
</reference>
<dbReference type="AlphaFoldDB" id="A0A563F0S1"/>
<dbReference type="PROSITE" id="PS51257">
    <property type="entry name" value="PROKAR_LIPOPROTEIN"/>
    <property type="match status" value="1"/>
</dbReference>
<sequence length="239" mass="25276">MSGVRRLPLVSLAFLAACSSVEGTPTSVPSASTTTTTTTSVPAPTTSSVAPTTTVPPSSTPQQVSTGWQVTVYYTAVESFHSGPVQQVRGCPKIDCENGDDDLGTYPASFAKAVEDEGTGRTRSGKYLNWSHDKGYWLDTAPRDTNGKPLQPFVSAAADGVPQGSRIRFVSCGQLPEGGAVDAKVCEKFKASTWVISDAFTPGLGGVRHVDLYLGEENGPRFTESAWYTTFAQAVLQIS</sequence>
<evidence type="ECO:0008006" key="5">
    <source>
        <dbReference type="Google" id="ProtNLM"/>
    </source>
</evidence>
<name>A0A563F0S1_9PSEU</name>
<keyword evidence="4" id="KW-1185">Reference proteome</keyword>
<comment type="caution">
    <text evidence="3">The sequence shown here is derived from an EMBL/GenBank/DDBJ whole genome shotgun (WGS) entry which is preliminary data.</text>
</comment>